<evidence type="ECO:0000313" key="1">
    <source>
        <dbReference type="EMBL" id="MCZ4243575.1"/>
    </source>
</evidence>
<comment type="caution">
    <text evidence="1">The sequence shown here is derived from an EMBL/GenBank/DDBJ whole genome shotgun (WGS) entry which is preliminary data.</text>
</comment>
<dbReference type="Proteomes" id="UP001144347">
    <property type="component" value="Unassembled WGS sequence"/>
</dbReference>
<keyword evidence="2" id="KW-1185">Reference proteome</keyword>
<reference evidence="1" key="1">
    <citation type="submission" date="2022-12" db="EMBL/GenBank/DDBJ databases">
        <title>Genome sequence of HCMS5-2.</title>
        <authorList>
            <person name="Woo H."/>
        </authorList>
    </citation>
    <scope>NUCLEOTIDE SEQUENCE</scope>
    <source>
        <strain evidence="1">HCMS5-2</strain>
    </source>
</reference>
<name>A0ABT4L6N8_9SPHI</name>
<evidence type="ECO:0008006" key="3">
    <source>
        <dbReference type="Google" id="ProtNLM"/>
    </source>
</evidence>
<evidence type="ECO:0000313" key="2">
    <source>
        <dbReference type="Proteomes" id="UP001144347"/>
    </source>
</evidence>
<dbReference type="EMBL" id="JAPWGM010000002">
    <property type="protein sequence ID" value="MCZ4243575.1"/>
    <property type="molecule type" value="Genomic_DNA"/>
</dbReference>
<gene>
    <name evidence="1" type="ORF">O0955_06100</name>
</gene>
<proteinExistence type="predicted"/>
<accession>A0ABT4L6N8</accession>
<organism evidence="1 2">
    <name type="scientific">Pedobacter punctiformis</name>
    <dbReference type="NCBI Taxonomy" id="3004097"/>
    <lineage>
        <taxon>Bacteria</taxon>
        <taxon>Pseudomonadati</taxon>
        <taxon>Bacteroidota</taxon>
        <taxon>Sphingobacteriia</taxon>
        <taxon>Sphingobacteriales</taxon>
        <taxon>Sphingobacteriaceae</taxon>
        <taxon>Pedobacter</taxon>
    </lineage>
</organism>
<protein>
    <recommendedName>
        <fullName evidence="3">Lipoprotein</fullName>
    </recommendedName>
</protein>
<dbReference type="PROSITE" id="PS51257">
    <property type="entry name" value="PROKAR_LIPOPROTEIN"/>
    <property type="match status" value="1"/>
</dbReference>
<dbReference type="RefSeq" id="WP_269426655.1">
    <property type="nucleotide sequence ID" value="NZ_JAPWGM010000002.1"/>
</dbReference>
<sequence>MKLKLCAILFSVVLLSCQQEKEKKEKTYTARAFVVSESFNEIPKKKEDVLSVFKSDSTNKPDGQQFSIKFKDTVLSIQVNAKDKKTADHFSMAQFINTQETAVLVQLAGNKVVAPFYIVSLKNGSPEVISLNRPSNGKEDLKYTKGLEEQRRSSYVINNDFLITIVNGKVYPIKRQREDERIQGSYFLNSPDKSTLVFLTPSSLYQVNYLTNEVFNLPVSSKIISDSIRIFQNIQSNYNWHKNVNGTSFLKENADDNRIVDIKEFKH</sequence>